<dbReference type="PROSITE" id="PS51186">
    <property type="entry name" value="GNAT"/>
    <property type="match status" value="1"/>
</dbReference>
<dbReference type="Pfam" id="PF13302">
    <property type="entry name" value="Acetyltransf_3"/>
    <property type="match status" value="1"/>
</dbReference>
<dbReference type="PANTHER" id="PTHR43792">
    <property type="entry name" value="GNAT FAMILY, PUTATIVE (AFU_ORTHOLOGUE AFUA_3G00765)-RELATED-RELATED"/>
    <property type="match status" value="1"/>
</dbReference>
<dbReference type="PANTHER" id="PTHR43792:SF8">
    <property type="entry name" value="[RIBOSOMAL PROTEIN US5]-ALANINE N-ACETYLTRANSFERASE"/>
    <property type="match status" value="1"/>
</dbReference>
<keyword evidence="1 5" id="KW-0808">Transferase</keyword>
<reference evidence="5 6" key="1">
    <citation type="submission" date="2014-10" db="EMBL/GenBank/DDBJ databases">
        <authorList>
            <person name="Seo M.-J."/>
            <person name="Seok Y.J."/>
            <person name="Cha I.-T."/>
        </authorList>
    </citation>
    <scope>NUCLEOTIDE SEQUENCE [LARGE SCALE GENOMIC DNA]</scope>
    <source>
        <strain evidence="5 6">NEU</strain>
    </source>
</reference>
<dbReference type="InterPro" id="IPR051531">
    <property type="entry name" value="N-acetyltransferase"/>
</dbReference>
<dbReference type="AlphaFoldDB" id="A0A1S2NBB9"/>
<accession>A0A1S2NBB9</accession>
<dbReference type="EMBL" id="JRYB01000001">
    <property type="protein sequence ID" value="OIJ42386.1"/>
    <property type="molecule type" value="Genomic_DNA"/>
</dbReference>
<dbReference type="Gene3D" id="3.40.630.30">
    <property type="match status" value="1"/>
</dbReference>
<evidence type="ECO:0000256" key="3">
    <source>
        <dbReference type="ARBA" id="ARBA00038502"/>
    </source>
</evidence>
<proteinExistence type="inferred from homology"/>
<dbReference type="GO" id="GO:0016747">
    <property type="term" value="F:acyltransferase activity, transferring groups other than amino-acyl groups"/>
    <property type="evidence" value="ECO:0007669"/>
    <property type="project" value="InterPro"/>
</dbReference>
<evidence type="ECO:0000313" key="5">
    <source>
        <dbReference type="EMBL" id="OIJ42386.1"/>
    </source>
</evidence>
<dbReference type="Proteomes" id="UP000180246">
    <property type="component" value="Unassembled WGS sequence"/>
</dbReference>
<evidence type="ECO:0000256" key="2">
    <source>
        <dbReference type="ARBA" id="ARBA00023315"/>
    </source>
</evidence>
<evidence type="ECO:0000256" key="1">
    <source>
        <dbReference type="ARBA" id="ARBA00022679"/>
    </source>
</evidence>
<comment type="similarity">
    <text evidence="3">Belongs to the acetyltransferase family. RimJ subfamily.</text>
</comment>
<evidence type="ECO:0000259" key="4">
    <source>
        <dbReference type="PROSITE" id="PS51186"/>
    </source>
</evidence>
<dbReference type="SUPFAM" id="SSF55729">
    <property type="entry name" value="Acyl-CoA N-acyltransferases (Nat)"/>
    <property type="match status" value="1"/>
</dbReference>
<gene>
    <name evidence="5" type="ORF">LO55_387</name>
</gene>
<comment type="caution">
    <text evidence="5">The sequence shown here is derived from an EMBL/GenBank/DDBJ whole genome shotgun (WGS) entry which is preliminary data.</text>
</comment>
<keyword evidence="2" id="KW-0012">Acyltransferase</keyword>
<sequence>MSTYITPVLTTERLVLRPLAASDAPALYTVFSDPAVVRYWSAEQWTDISFAEAAIARALEAYRDETELRFAIELASNRELIGTVGLHHFFNQNNRCELGYALGSAHWGKGYAFEALQAALDHGFREVGLNRVEADIDPRNEASGRVLEKLGFRKEGFMPQRWLVHGEYADTVFYGLLRDYWNDRTAH</sequence>
<dbReference type="InterPro" id="IPR000182">
    <property type="entry name" value="GNAT_dom"/>
</dbReference>
<evidence type="ECO:0000313" key="6">
    <source>
        <dbReference type="Proteomes" id="UP000180246"/>
    </source>
</evidence>
<name>A0A1S2NBB9_9BURK</name>
<dbReference type="RefSeq" id="WP_071360230.1">
    <property type="nucleotide sequence ID" value="NZ_JRYB01000001.1"/>
</dbReference>
<dbReference type="InterPro" id="IPR016181">
    <property type="entry name" value="Acyl_CoA_acyltransferase"/>
</dbReference>
<feature type="domain" description="N-acetyltransferase" evidence="4">
    <location>
        <begin position="14"/>
        <end position="179"/>
    </location>
</feature>
<protein>
    <submittedName>
        <fullName evidence="5">Acetyltransferase family protein</fullName>
    </submittedName>
</protein>
<organism evidence="5 6">
    <name type="scientific">Massilia timonae</name>
    <dbReference type="NCBI Taxonomy" id="47229"/>
    <lineage>
        <taxon>Bacteria</taxon>
        <taxon>Pseudomonadati</taxon>
        <taxon>Pseudomonadota</taxon>
        <taxon>Betaproteobacteria</taxon>
        <taxon>Burkholderiales</taxon>
        <taxon>Oxalobacteraceae</taxon>
        <taxon>Telluria group</taxon>
        <taxon>Massilia</taxon>
    </lineage>
</organism>